<gene>
    <name evidence="1" type="ORF">T265_06021</name>
</gene>
<proteinExistence type="predicted"/>
<dbReference type="EMBL" id="KL596738">
    <property type="protein sequence ID" value="KER26810.1"/>
    <property type="molecule type" value="Genomic_DNA"/>
</dbReference>
<reference evidence="1 2" key="1">
    <citation type="submission" date="2013-11" db="EMBL/GenBank/DDBJ databases">
        <title>Opisthorchis viverrini - life in the bile duct.</title>
        <authorList>
            <person name="Young N.D."/>
            <person name="Nagarajan N."/>
            <person name="Lin S.J."/>
            <person name="Korhonen P.K."/>
            <person name="Jex A.R."/>
            <person name="Hall R.S."/>
            <person name="Safavi-Hemami H."/>
            <person name="Kaewkong W."/>
            <person name="Bertrand D."/>
            <person name="Gao S."/>
            <person name="Seet Q."/>
            <person name="Wongkham S."/>
            <person name="Teh B.T."/>
            <person name="Wongkham C."/>
            <person name="Intapan P.M."/>
            <person name="Maleewong W."/>
            <person name="Yang X."/>
            <person name="Hu M."/>
            <person name="Wang Z."/>
            <person name="Hofmann A."/>
            <person name="Sternberg P.W."/>
            <person name="Tan P."/>
            <person name="Wang J."/>
            <person name="Gasser R.B."/>
        </authorList>
    </citation>
    <scope>NUCLEOTIDE SEQUENCE [LARGE SCALE GENOMIC DNA]</scope>
</reference>
<sequence length="189" mass="21086">MSVSQERLTGNLGAARAGKPNAHKIGQKFWPLAGPAVRLGATTLLGSHQMRKAPDSSFSRTRTRWIKYVVRTPPLLLDFSCLGLGDLAVSQPLCFLRVAWHLGTERVLQLNDFFVLELISNACPRLDSDPGQLTREASAIPLLHHRTLEALRLKRRMRSRLEDSRVGHLSVYTILNWAWKTALPSANDG</sequence>
<evidence type="ECO:0000313" key="2">
    <source>
        <dbReference type="Proteomes" id="UP000054324"/>
    </source>
</evidence>
<dbReference type="KEGG" id="ovi:T265_06021"/>
<dbReference type="Proteomes" id="UP000054324">
    <property type="component" value="Unassembled WGS sequence"/>
</dbReference>
<evidence type="ECO:0000313" key="1">
    <source>
        <dbReference type="EMBL" id="KER26810.1"/>
    </source>
</evidence>
<dbReference type="GeneID" id="20320203"/>
<dbReference type="RefSeq" id="XP_009169444.1">
    <property type="nucleotide sequence ID" value="XM_009171180.1"/>
</dbReference>
<dbReference type="AlphaFoldDB" id="A0A074ZTU9"/>
<name>A0A074ZTU9_OPIVI</name>
<dbReference type="OrthoDB" id="3945418at2759"/>
<protein>
    <submittedName>
        <fullName evidence="1">Uncharacterized protein</fullName>
    </submittedName>
</protein>
<organism evidence="1 2">
    <name type="scientific">Opisthorchis viverrini</name>
    <name type="common">Southeast Asian liver fluke</name>
    <dbReference type="NCBI Taxonomy" id="6198"/>
    <lineage>
        <taxon>Eukaryota</taxon>
        <taxon>Metazoa</taxon>
        <taxon>Spiralia</taxon>
        <taxon>Lophotrochozoa</taxon>
        <taxon>Platyhelminthes</taxon>
        <taxon>Trematoda</taxon>
        <taxon>Digenea</taxon>
        <taxon>Opisthorchiida</taxon>
        <taxon>Opisthorchiata</taxon>
        <taxon>Opisthorchiidae</taxon>
        <taxon>Opisthorchis</taxon>
    </lineage>
</organism>
<keyword evidence="2" id="KW-1185">Reference proteome</keyword>
<dbReference type="CTD" id="20320203"/>
<accession>A0A074ZTU9</accession>